<organism evidence="3 4">
    <name type="scientific">Salsuginibacillus halophilus</name>
    <dbReference type="NCBI Taxonomy" id="517424"/>
    <lineage>
        <taxon>Bacteria</taxon>
        <taxon>Bacillati</taxon>
        <taxon>Bacillota</taxon>
        <taxon>Bacilli</taxon>
        <taxon>Bacillales</taxon>
        <taxon>Bacillaceae</taxon>
        <taxon>Salsuginibacillus</taxon>
    </lineage>
</organism>
<evidence type="ECO:0000313" key="4">
    <source>
        <dbReference type="Proteomes" id="UP000242310"/>
    </source>
</evidence>
<comment type="caution">
    <text evidence="3">The sequence shown here is derived from an EMBL/GenBank/DDBJ whole genome shotgun (WGS) entry which is preliminary data.</text>
</comment>
<sequence>MPEIYKFFNSASDDERKYQAADFADYFGTVLSSGLVHTDEEPTLEVSVSDDSLESYVEAGKAIVDGHLYELTDEKTLEHSLPESDTDRIDRVVLRLDTRNSARYIKLFVLEGDPAEEPEPPELTRDNFVHELSLAQIYVHADTSSLDSDDVTDERLDEDLCGLVNSMLTVPTDQFVDEWESFFSDIKQEIESIKEDYEQSRDDFQEELDNKLAEWQQVFDDYMAELEGQTYVSQEDLDAVDEDLTAHKAEKGQPDGYASLNSDGKVPESELPDLDAKSDALAIKFVMG</sequence>
<evidence type="ECO:0000256" key="1">
    <source>
        <dbReference type="SAM" id="Coils"/>
    </source>
</evidence>
<keyword evidence="1" id="KW-0175">Coiled coil</keyword>
<dbReference type="AlphaFoldDB" id="A0A2P8H674"/>
<keyword evidence="4" id="KW-1185">Reference proteome</keyword>
<dbReference type="SUPFAM" id="SSF58113">
    <property type="entry name" value="Apolipoprotein A-I"/>
    <property type="match status" value="1"/>
</dbReference>
<feature type="coiled-coil region" evidence="1">
    <location>
        <begin position="183"/>
        <end position="225"/>
    </location>
</feature>
<dbReference type="Proteomes" id="UP000242310">
    <property type="component" value="Unassembled WGS sequence"/>
</dbReference>
<feature type="region of interest" description="Disordered" evidence="2">
    <location>
        <begin position="248"/>
        <end position="273"/>
    </location>
</feature>
<dbReference type="OrthoDB" id="9795386at2"/>
<reference evidence="3 4" key="1">
    <citation type="submission" date="2018-03" db="EMBL/GenBank/DDBJ databases">
        <title>Genomic Encyclopedia of Type Strains, Phase III (KMG-III): the genomes of soil and plant-associated and newly described type strains.</title>
        <authorList>
            <person name="Whitman W."/>
        </authorList>
    </citation>
    <scope>NUCLEOTIDE SEQUENCE [LARGE SCALE GENOMIC DNA]</scope>
    <source>
        <strain evidence="3 4">CGMCC 1.07653</strain>
    </source>
</reference>
<protein>
    <submittedName>
        <fullName evidence="3">Uncharacterized protein</fullName>
    </submittedName>
</protein>
<dbReference type="RefSeq" id="WP_106589876.1">
    <property type="nucleotide sequence ID" value="NZ_PYAV01000018.1"/>
</dbReference>
<evidence type="ECO:0000256" key="2">
    <source>
        <dbReference type="SAM" id="MobiDB-lite"/>
    </source>
</evidence>
<evidence type="ECO:0000313" key="3">
    <source>
        <dbReference type="EMBL" id="PSL41699.1"/>
    </source>
</evidence>
<proteinExistence type="predicted"/>
<gene>
    <name evidence="3" type="ORF">B0H94_11812</name>
</gene>
<name>A0A2P8H674_9BACI</name>
<accession>A0A2P8H674</accession>
<dbReference type="EMBL" id="PYAV01000018">
    <property type="protein sequence ID" value="PSL41699.1"/>
    <property type="molecule type" value="Genomic_DNA"/>
</dbReference>